<evidence type="ECO:0000256" key="1">
    <source>
        <dbReference type="PROSITE-ProRule" id="PRU00169"/>
    </source>
</evidence>
<evidence type="ECO:0000313" key="6">
    <source>
        <dbReference type="Proteomes" id="UP000288587"/>
    </source>
</evidence>
<dbReference type="SUPFAM" id="SSF52172">
    <property type="entry name" value="CheY-like"/>
    <property type="match status" value="1"/>
</dbReference>
<dbReference type="Gene3D" id="3.40.50.2300">
    <property type="match status" value="1"/>
</dbReference>
<dbReference type="OrthoDB" id="7298659at2"/>
<comment type="caution">
    <text evidence="5">The sequence shown here is derived from an EMBL/GenBank/DDBJ whole genome shotgun (WGS) entry which is preliminary data.</text>
</comment>
<dbReference type="SUPFAM" id="SSF48452">
    <property type="entry name" value="TPR-like"/>
    <property type="match status" value="1"/>
</dbReference>
<feature type="domain" description="Response regulatory" evidence="4">
    <location>
        <begin position="9"/>
        <end position="129"/>
    </location>
</feature>
<dbReference type="Proteomes" id="UP000288587">
    <property type="component" value="Unassembled WGS sequence"/>
</dbReference>
<dbReference type="PROSITE" id="PS50005">
    <property type="entry name" value="TPR"/>
    <property type="match status" value="1"/>
</dbReference>
<organism evidence="5 6">
    <name type="scientific">Inhella crocodyli</name>
    <dbReference type="NCBI Taxonomy" id="2499851"/>
    <lineage>
        <taxon>Bacteria</taxon>
        <taxon>Pseudomonadati</taxon>
        <taxon>Pseudomonadota</taxon>
        <taxon>Betaproteobacteria</taxon>
        <taxon>Burkholderiales</taxon>
        <taxon>Sphaerotilaceae</taxon>
        <taxon>Inhella</taxon>
    </lineage>
</organism>
<keyword evidence="6" id="KW-1185">Reference proteome</keyword>
<feature type="modified residue" description="4-aspartylphosphate" evidence="1">
    <location>
        <position position="59"/>
    </location>
</feature>
<dbReference type="Pfam" id="PF00072">
    <property type="entry name" value="Response_reg"/>
    <property type="match status" value="1"/>
</dbReference>
<proteinExistence type="predicted"/>
<dbReference type="Pfam" id="PF14559">
    <property type="entry name" value="TPR_19"/>
    <property type="match status" value="1"/>
</dbReference>
<dbReference type="EMBL" id="SACM01000001">
    <property type="protein sequence ID" value="RVT88796.1"/>
    <property type="molecule type" value="Genomic_DNA"/>
</dbReference>
<feature type="region of interest" description="Disordered" evidence="3">
    <location>
        <begin position="526"/>
        <end position="554"/>
    </location>
</feature>
<evidence type="ECO:0000256" key="2">
    <source>
        <dbReference type="PROSITE-ProRule" id="PRU00339"/>
    </source>
</evidence>
<dbReference type="PROSITE" id="PS50110">
    <property type="entry name" value="RESPONSE_REGULATORY"/>
    <property type="match status" value="1"/>
</dbReference>
<dbReference type="SMART" id="SM00448">
    <property type="entry name" value="REC"/>
    <property type="match status" value="1"/>
</dbReference>
<feature type="repeat" description="TPR" evidence="2">
    <location>
        <begin position="233"/>
        <end position="266"/>
    </location>
</feature>
<dbReference type="GO" id="GO:0000160">
    <property type="term" value="P:phosphorelay signal transduction system"/>
    <property type="evidence" value="ECO:0007669"/>
    <property type="project" value="InterPro"/>
</dbReference>
<reference evidence="5 6" key="1">
    <citation type="submission" date="2019-01" db="EMBL/GenBank/DDBJ databases">
        <authorList>
            <person name="Chen W.-M."/>
        </authorList>
    </citation>
    <scope>NUCLEOTIDE SEQUENCE [LARGE SCALE GENOMIC DNA]</scope>
    <source>
        <strain evidence="5 6">CCP-18</strain>
    </source>
</reference>
<sequence>MLDRLEHAKALVIDANTNARMLVVSHLKELGVGTVRAVTKTRDARLALEAMAFDIVVSDNDFGNAQDSGQQLLDELRREQILPPSTVFVMVTTDRSYAAVAGAAEAALDVYLIKPYTFDAFAERLQSARRRKQVLKPVFDAMAAGQHEEAARLCLARFQAREDCWLHAARIGAELLLRLQRASEARALYTAIIEAKTVPWAKLGVACAEYAAGRAQNAKQSLQTLVGEMPKYADGWDVLGRVHLEEGQLEQALATYQQAMALTPTCLLRAQRAGTLAFYVGQRDEALRLLGWAAESGLDSRLFDYYSLVLLAFLHFDAGLREPLQQVLVRFEGWQAQQAQSARVQRLHLAVRALVAGLAGQGAEAQADAARLAQALDLPDADLEAACLFIAVRQRLLRVGLRLPDDDACLHRLALRYCVNKASTEVLVAMAEADEPAVALVRRAHEEVFRIAEQALTLSLKHQPTEAVRLLAERGQATRNAKLIDMAGSVLERHAKRIDGPEALAAQVQALQETWVWPINGARGRAAAGQPVTVPQTTRGPSLAPPEAADQPAG</sequence>
<name>A0A3S2UZ38_9BURK</name>
<accession>A0A3S2UZ38</accession>
<evidence type="ECO:0000313" key="5">
    <source>
        <dbReference type="EMBL" id="RVT88796.1"/>
    </source>
</evidence>
<dbReference type="InterPro" id="IPR011006">
    <property type="entry name" value="CheY-like_superfamily"/>
</dbReference>
<protein>
    <submittedName>
        <fullName evidence="5">Response regulator</fullName>
    </submittedName>
</protein>
<dbReference type="PROSITE" id="PS50293">
    <property type="entry name" value="TPR_REGION"/>
    <property type="match status" value="1"/>
</dbReference>
<dbReference type="SMART" id="SM00028">
    <property type="entry name" value="TPR"/>
    <property type="match status" value="1"/>
</dbReference>
<dbReference type="InterPro" id="IPR001789">
    <property type="entry name" value="Sig_transdc_resp-reg_receiver"/>
</dbReference>
<keyword evidence="2" id="KW-0802">TPR repeat</keyword>
<evidence type="ECO:0000259" key="4">
    <source>
        <dbReference type="PROSITE" id="PS50110"/>
    </source>
</evidence>
<dbReference type="AlphaFoldDB" id="A0A3S2UZ38"/>
<dbReference type="RefSeq" id="WP_127682250.1">
    <property type="nucleotide sequence ID" value="NZ_SACM01000001.1"/>
</dbReference>
<evidence type="ECO:0000256" key="3">
    <source>
        <dbReference type="SAM" id="MobiDB-lite"/>
    </source>
</evidence>
<dbReference type="InterPro" id="IPR019734">
    <property type="entry name" value="TPR_rpt"/>
</dbReference>
<gene>
    <name evidence="5" type="ORF">EOD73_07455</name>
</gene>
<dbReference type="Gene3D" id="1.25.40.10">
    <property type="entry name" value="Tetratricopeptide repeat domain"/>
    <property type="match status" value="1"/>
</dbReference>
<keyword evidence="1" id="KW-0597">Phosphoprotein</keyword>
<dbReference type="InterPro" id="IPR011990">
    <property type="entry name" value="TPR-like_helical_dom_sf"/>
</dbReference>